<comment type="catalytic activity">
    <reaction evidence="5">
        <text>ATP + H2O = ADP + phosphate + H(+)</text>
        <dbReference type="Rhea" id="RHEA:13065"/>
        <dbReference type="ChEBI" id="CHEBI:15377"/>
        <dbReference type="ChEBI" id="CHEBI:15378"/>
        <dbReference type="ChEBI" id="CHEBI:30616"/>
        <dbReference type="ChEBI" id="CHEBI:43474"/>
        <dbReference type="ChEBI" id="CHEBI:456216"/>
    </reaction>
</comment>
<comment type="caution">
    <text evidence="8">The sequence shown here is derived from an EMBL/GenBank/DDBJ whole genome shotgun (WGS) entry which is preliminary data.</text>
</comment>
<evidence type="ECO:0000313" key="8">
    <source>
        <dbReference type="EMBL" id="OUQ10634.1"/>
    </source>
</evidence>
<organism evidence="8 9">
    <name type="scientific">Enterococcus cecorum</name>
    <dbReference type="NCBI Taxonomy" id="44008"/>
    <lineage>
        <taxon>Bacteria</taxon>
        <taxon>Bacillati</taxon>
        <taxon>Bacillota</taxon>
        <taxon>Bacilli</taxon>
        <taxon>Lactobacillales</taxon>
        <taxon>Enterococcaceae</taxon>
        <taxon>Enterococcus</taxon>
    </lineage>
</organism>
<dbReference type="InterPro" id="IPR003439">
    <property type="entry name" value="ABC_transporter-like_ATP-bd"/>
</dbReference>
<dbReference type="PANTHER" id="PTHR42798">
    <property type="entry name" value="LIPOPROTEIN-RELEASING SYSTEM ATP-BINDING PROTEIN LOLD"/>
    <property type="match status" value="1"/>
</dbReference>
<dbReference type="FunFam" id="3.40.50.300:FF:000056">
    <property type="entry name" value="Cell division ATP-binding protein FtsE"/>
    <property type="match status" value="1"/>
</dbReference>
<dbReference type="PROSITE" id="PS00211">
    <property type="entry name" value="ABC_TRANSPORTER_1"/>
    <property type="match status" value="1"/>
</dbReference>
<comment type="function">
    <text evidence="6">Part of the ABC transporter FtsEX involved in cellular division. Has ATPase activity. Essential for cell division and viability.</text>
</comment>
<proteinExistence type="inferred from homology"/>
<evidence type="ECO:0000256" key="2">
    <source>
        <dbReference type="ARBA" id="ARBA00022448"/>
    </source>
</evidence>
<keyword evidence="3" id="KW-0547">Nucleotide-binding</keyword>
<dbReference type="PANTHER" id="PTHR42798:SF6">
    <property type="entry name" value="CELL DIVISION ATP-BINDING PROTEIN FTSE"/>
    <property type="match status" value="1"/>
</dbReference>
<evidence type="ECO:0000256" key="5">
    <source>
        <dbReference type="ARBA" id="ARBA00049360"/>
    </source>
</evidence>
<protein>
    <submittedName>
        <fullName evidence="8">ABC transporter</fullName>
    </submittedName>
</protein>
<name>A0A1Y4QZ79_9ENTE</name>
<evidence type="ECO:0000256" key="4">
    <source>
        <dbReference type="ARBA" id="ARBA00022840"/>
    </source>
</evidence>
<dbReference type="CDD" id="cd03255">
    <property type="entry name" value="ABC_MJ0796_LolCDE_FtsE"/>
    <property type="match status" value="1"/>
</dbReference>
<evidence type="ECO:0000259" key="7">
    <source>
        <dbReference type="PROSITE" id="PS50893"/>
    </source>
</evidence>
<dbReference type="Proteomes" id="UP000196074">
    <property type="component" value="Unassembled WGS sequence"/>
</dbReference>
<dbReference type="InterPro" id="IPR027417">
    <property type="entry name" value="P-loop_NTPase"/>
</dbReference>
<dbReference type="InterPro" id="IPR003593">
    <property type="entry name" value="AAA+_ATPase"/>
</dbReference>
<dbReference type="Gene3D" id="3.40.50.300">
    <property type="entry name" value="P-loop containing nucleotide triphosphate hydrolases"/>
    <property type="match status" value="1"/>
</dbReference>
<evidence type="ECO:0000256" key="3">
    <source>
        <dbReference type="ARBA" id="ARBA00022741"/>
    </source>
</evidence>
<dbReference type="InterPro" id="IPR017871">
    <property type="entry name" value="ABC_transporter-like_CS"/>
</dbReference>
<dbReference type="PROSITE" id="PS50893">
    <property type="entry name" value="ABC_TRANSPORTER_2"/>
    <property type="match status" value="1"/>
</dbReference>
<comment type="similarity">
    <text evidence="1">Belongs to the ABC transporter superfamily.</text>
</comment>
<evidence type="ECO:0000256" key="6">
    <source>
        <dbReference type="ARBA" id="ARBA00055994"/>
    </source>
</evidence>
<gene>
    <name evidence="8" type="ORF">B5E88_05355</name>
</gene>
<evidence type="ECO:0000313" key="9">
    <source>
        <dbReference type="Proteomes" id="UP000196074"/>
    </source>
</evidence>
<keyword evidence="4" id="KW-0067">ATP-binding</keyword>
<dbReference type="InterPro" id="IPR017911">
    <property type="entry name" value="MacB-like_ATP-bd"/>
</dbReference>
<evidence type="ECO:0000256" key="1">
    <source>
        <dbReference type="ARBA" id="ARBA00005417"/>
    </source>
</evidence>
<dbReference type="EMBL" id="NFLC01000008">
    <property type="protein sequence ID" value="OUQ10634.1"/>
    <property type="molecule type" value="Genomic_DNA"/>
</dbReference>
<reference evidence="9" key="1">
    <citation type="submission" date="2017-04" db="EMBL/GenBank/DDBJ databases">
        <title>Function of individual gut microbiota members based on whole genome sequencing of pure cultures obtained from chicken caecum.</title>
        <authorList>
            <person name="Medvecky M."/>
            <person name="Cejkova D."/>
            <person name="Polansky O."/>
            <person name="Karasova D."/>
            <person name="Kubasova T."/>
            <person name="Cizek A."/>
            <person name="Rychlik I."/>
        </authorList>
    </citation>
    <scope>NUCLEOTIDE SEQUENCE [LARGE SCALE GENOMIC DNA]</scope>
    <source>
        <strain evidence="9">An144</strain>
    </source>
</reference>
<dbReference type="SMART" id="SM00382">
    <property type="entry name" value="AAA"/>
    <property type="match status" value="1"/>
</dbReference>
<dbReference type="GO" id="GO:0016887">
    <property type="term" value="F:ATP hydrolysis activity"/>
    <property type="evidence" value="ECO:0007669"/>
    <property type="project" value="InterPro"/>
</dbReference>
<dbReference type="GO" id="GO:0005524">
    <property type="term" value="F:ATP binding"/>
    <property type="evidence" value="ECO:0007669"/>
    <property type="project" value="UniProtKB-KW"/>
</dbReference>
<dbReference type="GO" id="GO:0005886">
    <property type="term" value="C:plasma membrane"/>
    <property type="evidence" value="ECO:0007669"/>
    <property type="project" value="UniProtKB-ARBA"/>
</dbReference>
<feature type="domain" description="ABC transporter" evidence="7">
    <location>
        <begin position="3"/>
        <end position="222"/>
    </location>
</feature>
<accession>A0A1Y4QZ79</accession>
<sequence>MVLQVENLGYWYTNERPLFQQVNLTFEPRKMYAILGTSGSGKTTFLSLLAGLDHPKEGQITYQGESLKQIGLQNYRKNRVSIVFQAYNLLPYLSAVENVLTAMAISQTKKDNPKEYAYQQLEKVGLTRELADKRVSHLSGGQQQRVAIVRAVCCGHDLIVADEPTGNLDEQTSQEIIALFQQLAHEQEKCIILVTHEKEVANASDEVYVLKNQQLTKQADSL</sequence>
<dbReference type="Pfam" id="PF00005">
    <property type="entry name" value="ABC_tran"/>
    <property type="match status" value="1"/>
</dbReference>
<dbReference type="AlphaFoldDB" id="A0A1Y4QZ79"/>
<keyword evidence="2" id="KW-0813">Transport</keyword>
<dbReference type="RefSeq" id="WP_087214449.1">
    <property type="nucleotide sequence ID" value="NZ_NFLC01000008.1"/>
</dbReference>
<dbReference type="SUPFAM" id="SSF52540">
    <property type="entry name" value="P-loop containing nucleoside triphosphate hydrolases"/>
    <property type="match status" value="1"/>
</dbReference>